<evidence type="ECO:0008006" key="4">
    <source>
        <dbReference type="Google" id="ProtNLM"/>
    </source>
</evidence>
<gene>
    <name evidence="2" type="ORF">SCHPADRAFT_466762</name>
</gene>
<accession>A0A0H2RI69</accession>
<evidence type="ECO:0000313" key="3">
    <source>
        <dbReference type="Proteomes" id="UP000053477"/>
    </source>
</evidence>
<dbReference type="STRING" id="27342.A0A0H2RI69"/>
<reference evidence="2 3" key="1">
    <citation type="submission" date="2015-04" db="EMBL/GenBank/DDBJ databases">
        <title>Complete genome sequence of Schizopora paradoxa KUC8140, a cosmopolitan wood degrader in East Asia.</title>
        <authorList>
            <consortium name="DOE Joint Genome Institute"/>
            <person name="Min B."/>
            <person name="Park H."/>
            <person name="Jang Y."/>
            <person name="Kim J.-J."/>
            <person name="Kim K.H."/>
            <person name="Pangilinan J."/>
            <person name="Lipzen A."/>
            <person name="Riley R."/>
            <person name="Grigoriev I.V."/>
            <person name="Spatafora J.W."/>
            <person name="Choi I.-G."/>
        </authorList>
    </citation>
    <scope>NUCLEOTIDE SEQUENCE [LARGE SCALE GENOMIC DNA]</scope>
    <source>
        <strain evidence="2 3">KUC8140</strain>
    </source>
</reference>
<organism evidence="2 3">
    <name type="scientific">Schizopora paradoxa</name>
    <dbReference type="NCBI Taxonomy" id="27342"/>
    <lineage>
        <taxon>Eukaryota</taxon>
        <taxon>Fungi</taxon>
        <taxon>Dikarya</taxon>
        <taxon>Basidiomycota</taxon>
        <taxon>Agaricomycotina</taxon>
        <taxon>Agaricomycetes</taxon>
        <taxon>Hymenochaetales</taxon>
        <taxon>Schizoporaceae</taxon>
        <taxon>Schizopora</taxon>
    </lineage>
</organism>
<sequence>MVFQRCFTSRSRYAPLFRLVLSRYLAWLILCSLLILRVGAANVTFQNTSPNLSYTPSLCSISSPDDNFPEECDGQWSVLEVPGSSNGSVTATIGPNATSGNIVPQLFFTFKGSAVFVKTSLESNATANLTLFSSPSEAIESRIFSPSINFWAFFDLDETQNTTLSVSFQPATETSDGSVTRLDIDFIKISVSDPSDTSAFLPTPIPTSVFSPSLPSTSTIETSSTEFKSNSKLPIGVIVGASVGGSIVLFAIIILALFVFKTRREEKQQDEEQTSTMREQAARQIMAPRPASTVAVFQASGDDSPPPVVDIQPVPRSLSGRSFLASESNVEYGIAS</sequence>
<name>A0A0H2RI69_9AGAM</name>
<dbReference type="OrthoDB" id="3267422at2759"/>
<protein>
    <recommendedName>
        <fullName evidence="4">Mid2 domain-containing protein</fullName>
    </recommendedName>
</protein>
<keyword evidence="1" id="KW-0812">Transmembrane</keyword>
<dbReference type="InParanoid" id="A0A0H2RI69"/>
<feature type="transmembrane region" description="Helical" evidence="1">
    <location>
        <begin position="233"/>
        <end position="260"/>
    </location>
</feature>
<dbReference type="AlphaFoldDB" id="A0A0H2RI69"/>
<dbReference type="Proteomes" id="UP000053477">
    <property type="component" value="Unassembled WGS sequence"/>
</dbReference>
<proteinExistence type="predicted"/>
<evidence type="ECO:0000256" key="1">
    <source>
        <dbReference type="SAM" id="Phobius"/>
    </source>
</evidence>
<keyword evidence="1" id="KW-1133">Transmembrane helix</keyword>
<keyword evidence="1" id="KW-0472">Membrane</keyword>
<dbReference type="EMBL" id="KQ085998">
    <property type="protein sequence ID" value="KLO11514.1"/>
    <property type="molecule type" value="Genomic_DNA"/>
</dbReference>
<keyword evidence="3" id="KW-1185">Reference proteome</keyword>
<evidence type="ECO:0000313" key="2">
    <source>
        <dbReference type="EMBL" id="KLO11514.1"/>
    </source>
</evidence>